<gene>
    <name evidence="1" type="ORF">KB874_01985</name>
</gene>
<comment type="caution">
    <text evidence="1">The sequence shown here is derived from an EMBL/GenBank/DDBJ whole genome shotgun (WGS) entry which is preliminary data.</text>
</comment>
<dbReference type="Gene3D" id="3.40.50.1240">
    <property type="entry name" value="Phosphoglycerate mutase-like"/>
    <property type="match status" value="1"/>
</dbReference>
<sequence>MALTLLRHTTPAVEKGTCYGMTDLDLAEGFVAEAAAVEHLAASARVIVTSPLGRCRRLAQHLAALSGAVLHVDQTWREMDFGRWEGTRWDAIPRDELDGWAEDFHLYRDHGGESVAQLEARVRKGLATAPEGALIVTHMGCIKAALAIRGQGQGWDSQLPFGGWVSL</sequence>
<organism evidence="1 2">
    <name type="scientific">Thetidibacter halocola</name>
    <dbReference type="NCBI Taxonomy" id="2827239"/>
    <lineage>
        <taxon>Bacteria</taxon>
        <taxon>Pseudomonadati</taxon>
        <taxon>Pseudomonadota</taxon>
        <taxon>Alphaproteobacteria</taxon>
        <taxon>Rhodobacterales</taxon>
        <taxon>Roseobacteraceae</taxon>
        <taxon>Thetidibacter</taxon>
    </lineage>
</organism>
<protein>
    <submittedName>
        <fullName evidence="1">Histidine phosphatase family protein</fullName>
    </submittedName>
</protein>
<proteinExistence type="predicted"/>
<dbReference type="AlphaFoldDB" id="A0A8J7WCJ8"/>
<evidence type="ECO:0000313" key="2">
    <source>
        <dbReference type="Proteomes" id="UP000681356"/>
    </source>
</evidence>
<name>A0A8J7WCJ8_9RHOB</name>
<dbReference type="RefSeq" id="WP_212534857.1">
    <property type="nucleotide sequence ID" value="NZ_JAGTUU010000001.1"/>
</dbReference>
<dbReference type="SUPFAM" id="SSF53254">
    <property type="entry name" value="Phosphoglycerate mutase-like"/>
    <property type="match status" value="1"/>
</dbReference>
<accession>A0A8J7WCJ8</accession>
<dbReference type="InterPro" id="IPR013078">
    <property type="entry name" value="His_Pase_superF_clade-1"/>
</dbReference>
<dbReference type="Pfam" id="PF00300">
    <property type="entry name" value="His_Phos_1"/>
    <property type="match status" value="1"/>
</dbReference>
<reference evidence="1" key="1">
    <citation type="submission" date="2021-04" db="EMBL/GenBank/DDBJ databases">
        <authorList>
            <person name="Yoon J."/>
        </authorList>
    </citation>
    <scope>NUCLEOTIDE SEQUENCE</scope>
    <source>
        <strain evidence="1">KMU-90</strain>
    </source>
</reference>
<dbReference type="InterPro" id="IPR029033">
    <property type="entry name" value="His_PPase_superfam"/>
</dbReference>
<dbReference type="EMBL" id="JAGTUU010000001">
    <property type="protein sequence ID" value="MBS0122888.1"/>
    <property type="molecule type" value="Genomic_DNA"/>
</dbReference>
<keyword evidence="2" id="KW-1185">Reference proteome</keyword>
<dbReference type="Proteomes" id="UP000681356">
    <property type="component" value="Unassembled WGS sequence"/>
</dbReference>
<evidence type="ECO:0000313" key="1">
    <source>
        <dbReference type="EMBL" id="MBS0122888.1"/>
    </source>
</evidence>
<dbReference type="SMART" id="SM00855">
    <property type="entry name" value="PGAM"/>
    <property type="match status" value="1"/>
</dbReference>